<dbReference type="Proteomes" id="UP001056120">
    <property type="component" value="Linkage Group LG19"/>
</dbReference>
<accession>A0ACB9DEI9</accession>
<keyword evidence="2" id="KW-1185">Reference proteome</keyword>
<proteinExistence type="predicted"/>
<dbReference type="EMBL" id="CM042036">
    <property type="protein sequence ID" value="KAI3744945.1"/>
    <property type="molecule type" value="Genomic_DNA"/>
</dbReference>
<reference evidence="2" key="1">
    <citation type="journal article" date="2022" name="Mol. Ecol. Resour.">
        <title>The genomes of chicory, endive, great burdock and yacon provide insights into Asteraceae palaeo-polyploidization history and plant inulin production.</title>
        <authorList>
            <person name="Fan W."/>
            <person name="Wang S."/>
            <person name="Wang H."/>
            <person name="Wang A."/>
            <person name="Jiang F."/>
            <person name="Liu H."/>
            <person name="Zhao H."/>
            <person name="Xu D."/>
            <person name="Zhang Y."/>
        </authorList>
    </citation>
    <scope>NUCLEOTIDE SEQUENCE [LARGE SCALE GENOMIC DNA]</scope>
    <source>
        <strain evidence="2">cv. Yunnan</strain>
    </source>
</reference>
<comment type="caution">
    <text evidence="1">The sequence shown here is derived from an EMBL/GenBank/DDBJ whole genome shotgun (WGS) entry which is preliminary data.</text>
</comment>
<protein>
    <submittedName>
        <fullName evidence="1">Uncharacterized protein</fullName>
    </submittedName>
</protein>
<evidence type="ECO:0000313" key="1">
    <source>
        <dbReference type="EMBL" id="KAI3744945.1"/>
    </source>
</evidence>
<reference evidence="1 2" key="2">
    <citation type="journal article" date="2022" name="Mol. Ecol. Resour.">
        <title>The genomes of chicory, endive, great burdock and yacon provide insights into Asteraceae paleo-polyploidization history and plant inulin production.</title>
        <authorList>
            <person name="Fan W."/>
            <person name="Wang S."/>
            <person name="Wang H."/>
            <person name="Wang A."/>
            <person name="Jiang F."/>
            <person name="Liu H."/>
            <person name="Zhao H."/>
            <person name="Xu D."/>
            <person name="Zhang Y."/>
        </authorList>
    </citation>
    <scope>NUCLEOTIDE SEQUENCE [LARGE SCALE GENOMIC DNA]</scope>
    <source>
        <strain evidence="2">cv. Yunnan</strain>
        <tissue evidence="1">Leaves</tissue>
    </source>
</reference>
<sequence length="496" mass="57167">MIDWARERETELKRQAERDGKRKGESYPSPMPLKRFKFSKPGGGSSQRKIPENEVKRIEAPKPKGRVFHITTEEAKDVPNVVSVRNFNRSKLAKALEVEIVSDRNCVVTEICRDCRLLIEEEEEYLVDLILMPTQEFDVIIGMDWLSSHATTIICNQKIVRFMTPTGKEVGSIGERRNPITLCTMAKINNYVRQGHQAFLAYVADVNMEGKELDQVLVLKEFPEVFPDDLPGAPPEREIEFKVDLIPEAKPVAKARYRLAPTEMKELMYPLPRIYDLFDQLQGSSWFSKIDLRSGYHQVKVREEDVPKTAFRTRYGHYEFVVMPFGVTNAPAVFMDLMNRVFRPMLDKFVIVFIDDILIYSNNEEEHAQHLREVLSTLRNEKLYAKFSKCAFWLREVQFLGHVINAEGISVDPAKVEAVMKWSPPTNPSEVRSFLGLVGYYRSTREGIPDIKGKIDTSSSSGIARRSRRLCGVFRCFQAWIRMCSDAKRRLMPLDN</sequence>
<name>A0ACB9DEI9_9ASTR</name>
<gene>
    <name evidence="1" type="ORF">L1987_58043</name>
</gene>
<evidence type="ECO:0000313" key="2">
    <source>
        <dbReference type="Proteomes" id="UP001056120"/>
    </source>
</evidence>
<organism evidence="1 2">
    <name type="scientific">Smallanthus sonchifolius</name>
    <dbReference type="NCBI Taxonomy" id="185202"/>
    <lineage>
        <taxon>Eukaryota</taxon>
        <taxon>Viridiplantae</taxon>
        <taxon>Streptophyta</taxon>
        <taxon>Embryophyta</taxon>
        <taxon>Tracheophyta</taxon>
        <taxon>Spermatophyta</taxon>
        <taxon>Magnoliopsida</taxon>
        <taxon>eudicotyledons</taxon>
        <taxon>Gunneridae</taxon>
        <taxon>Pentapetalae</taxon>
        <taxon>asterids</taxon>
        <taxon>campanulids</taxon>
        <taxon>Asterales</taxon>
        <taxon>Asteraceae</taxon>
        <taxon>Asteroideae</taxon>
        <taxon>Heliantheae alliance</taxon>
        <taxon>Millerieae</taxon>
        <taxon>Smallanthus</taxon>
    </lineage>
</organism>